<dbReference type="InterPro" id="IPR036869">
    <property type="entry name" value="J_dom_sf"/>
</dbReference>
<dbReference type="InterPro" id="IPR015915">
    <property type="entry name" value="Kelch-typ_b-propeller"/>
</dbReference>
<protein>
    <submittedName>
        <fullName evidence="4">J domain-containing protein</fullName>
    </submittedName>
</protein>
<accession>A0A9P1BXD0</accession>
<dbReference type="SUPFAM" id="SSF46565">
    <property type="entry name" value="Chaperone J-domain"/>
    <property type="match status" value="1"/>
</dbReference>
<evidence type="ECO:0000256" key="1">
    <source>
        <dbReference type="SAM" id="MobiDB-lite"/>
    </source>
</evidence>
<reference evidence="2" key="1">
    <citation type="submission" date="2022-10" db="EMBL/GenBank/DDBJ databases">
        <authorList>
            <person name="Chen Y."/>
            <person name="Dougan E. K."/>
            <person name="Chan C."/>
            <person name="Rhodes N."/>
            <person name="Thang M."/>
        </authorList>
    </citation>
    <scope>NUCLEOTIDE SEQUENCE</scope>
</reference>
<keyword evidence="5" id="KW-1185">Reference proteome</keyword>
<evidence type="ECO:0000313" key="5">
    <source>
        <dbReference type="Proteomes" id="UP001152797"/>
    </source>
</evidence>
<reference evidence="3" key="2">
    <citation type="submission" date="2024-04" db="EMBL/GenBank/DDBJ databases">
        <authorList>
            <person name="Chen Y."/>
            <person name="Shah S."/>
            <person name="Dougan E. K."/>
            <person name="Thang M."/>
            <person name="Chan C."/>
        </authorList>
    </citation>
    <scope>NUCLEOTIDE SEQUENCE [LARGE SCALE GENOMIC DNA]</scope>
</reference>
<feature type="compositionally biased region" description="Basic and acidic residues" evidence="1">
    <location>
        <begin position="47"/>
        <end position="66"/>
    </location>
</feature>
<name>A0A9P1BXD0_9DINO</name>
<dbReference type="InterPro" id="IPR001623">
    <property type="entry name" value="DnaJ_domain"/>
</dbReference>
<feature type="compositionally biased region" description="Basic and acidic residues" evidence="1">
    <location>
        <begin position="722"/>
        <end position="758"/>
    </location>
</feature>
<dbReference type="Pfam" id="PF24681">
    <property type="entry name" value="Kelch_KLHDC2_KLHL20_DRC7"/>
    <property type="match status" value="1"/>
</dbReference>
<sequence>MSESKGKPRKGGKVAQAAKLDKREVRRQTAQRRVGLGEEDFAQYSHVDAEVKTRKDDSSESSRGEPEESQDEEDGIAEEDVKSSWKPSTSSTSAREATIDKEEDEEIKDIKRGIRAQLLSWAKDPGMPLEEQKRMVRQLLAQWHPDKNRHIGPTATRIFQFIQEEVERIVSQLEAESDLVAKKAMEAQERKAQRFAERSAKTSALEAARKEKREKRGEEPEPKKVQEAAETEAEPQEWSLVIGHGPATTSFLRPWPRSHFTITSSHLPDRGHEILIFGGEAYDGRELTFYSDLYRLDMGSVDTDTPLPWEKLYSAVPTIPGPEARSAHQAFCWEGFLYVFGGEWSSRDQKRYRQFRDLWRFDARAMPGTRWEHLEAAGAVPEQRSGHRMATAGSYGVLFGGFTEDKKRRPTYLDDFYALHLPSHTWRLLPTSSDRRARPVSRSGGLLFAAATSVFIYGGSRPTRKGGDSLQVLEDLWRARLGSDGGALWEQLTAEGEGPGRRSGLCHCPLLPDEPLRRLVFGGVADHRVASSSSDGTKRAAEVAVFHQDIFLLDCTGTPRWTRLWPRPGTQPVAAPQAAVLPEDLLMRGGGADAQCLALAVHQGAKAKSGEAARQAPRGRMAAGCMVAQGSFWVFGGSCESGPKQEVTLDDLWRIPLTRKDKDVVECGDQWECVLPLSDRATIWFESSDSEDEDWEEPGRPHPDGTLVEVKNPGGGVLSKKQQKEEAKRARMEIKRERQAEKCEEKTTKKELKKERQRQQAKQQ</sequence>
<dbReference type="OrthoDB" id="4447at2759"/>
<dbReference type="CDD" id="cd06257">
    <property type="entry name" value="DnaJ"/>
    <property type="match status" value="1"/>
</dbReference>
<dbReference type="PANTHER" id="PTHR46063:SF1">
    <property type="entry name" value="KELCH DOMAIN-CONTAINING PROTEIN 4"/>
    <property type="match status" value="1"/>
</dbReference>
<feature type="compositionally biased region" description="Low complexity" evidence="1">
    <location>
        <begin position="84"/>
        <end position="93"/>
    </location>
</feature>
<proteinExistence type="predicted"/>
<dbReference type="PANTHER" id="PTHR46063">
    <property type="entry name" value="KELCH DOMAIN-CONTAINING PROTEIN"/>
    <property type="match status" value="1"/>
</dbReference>
<gene>
    <name evidence="2" type="ORF">C1SCF055_LOCUS8886</name>
</gene>
<feature type="compositionally biased region" description="Basic and acidic residues" evidence="1">
    <location>
        <begin position="207"/>
        <end position="227"/>
    </location>
</feature>
<feature type="region of interest" description="Disordered" evidence="1">
    <location>
        <begin position="1"/>
        <end position="107"/>
    </location>
</feature>
<evidence type="ECO:0000313" key="3">
    <source>
        <dbReference type="EMBL" id="CAL1134433.1"/>
    </source>
</evidence>
<dbReference type="Proteomes" id="UP001152797">
    <property type="component" value="Unassembled WGS sequence"/>
</dbReference>
<feature type="region of interest" description="Disordered" evidence="1">
    <location>
        <begin position="193"/>
        <end position="236"/>
    </location>
</feature>
<evidence type="ECO:0000313" key="4">
    <source>
        <dbReference type="EMBL" id="CAL4768370.1"/>
    </source>
</evidence>
<dbReference type="Gene3D" id="1.10.287.110">
    <property type="entry name" value="DnaJ domain"/>
    <property type="match status" value="1"/>
</dbReference>
<dbReference type="EMBL" id="CAMXCT020000607">
    <property type="protein sequence ID" value="CAL1134433.1"/>
    <property type="molecule type" value="Genomic_DNA"/>
</dbReference>
<dbReference type="EMBL" id="CAMXCT010000607">
    <property type="protein sequence ID" value="CAI3981058.1"/>
    <property type="molecule type" value="Genomic_DNA"/>
</dbReference>
<dbReference type="Gene3D" id="2.120.10.80">
    <property type="entry name" value="Kelch-type beta propeller"/>
    <property type="match status" value="3"/>
</dbReference>
<evidence type="ECO:0000313" key="2">
    <source>
        <dbReference type="EMBL" id="CAI3981058.1"/>
    </source>
</evidence>
<comment type="caution">
    <text evidence="2">The sequence shown here is derived from an EMBL/GenBank/DDBJ whole genome shotgun (WGS) entry which is preliminary data.</text>
</comment>
<dbReference type="AlphaFoldDB" id="A0A9P1BXD0"/>
<dbReference type="SUPFAM" id="SSF117281">
    <property type="entry name" value="Kelch motif"/>
    <property type="match status" value="2"/>
</dbReference>
<organism evidence="2">
    <name type="scientific">Cladocopium goreaui</name>
    <dbReference type="NCBI Taxonomy" id="2562237"/>
    <lineage>
        <taxon>Eukaryota</taxon>
        <taxon>Sar</taxon>
        <taxon>Alveolata</taxon>
        <taxon>Dinophyceae</taxon>
        <taxon>Suessiales</taxon>
        <taxon>Symbiodiniaceae</taxon>
        <taxon>Cladocopium</taxon>
    </lineage>
</organism>
<feature type="region of interest" description="Disordered" evidence="1">
    <location>
        <begin position="687"/>
        <end position="764"/>
    </location>
</feature>
<feature type="compositionally biased region" description="Acidic residues" evidence="1">
    <location>
        <begin position="67"/>
        <end position="78"/>
    </location>
</feature>
<dbReference type="InterPro" id="IPR052588">
    <property type="entry name" value="Kelch_domain_protein"/>
</dbReference>
<dbReference type="EMBL" id="CAMXCT030000607">
    <property type="protein sequence ID" value="CAL4768370.1"/>
    <property type="molecule type" value="Genomic_DNA"/>
</dbReference>